<accession>A0ABX1K7X6</accession>
<feature type="transmembrane region" description="Helical" evidence="1">
    <location>
        <begin position="21"/>
        <end position="39"/>
    </location>
</feature>
<sequence>MSHLDPPPHPASPPMPARGRISWASVIGFGTLGLLWPVLRLVRLDAVIGDTGTALVALVATLLVWILGAGFGDVPRPVLTLTLSGVLSGALVIATTVLVGEWPDYGVGLNVTAGGIEVARAAGLGALAGAIATPIQRTRRRRA</sequence>
<name>A0ABX1K7X6_9MICO</name>
<comment type="caution">
    <text evidence="2">The sequence shown here is derived from an EMBL/GenBank/DDBJ whole genome shotgun (WGS) entry which is preliminary data.</text>
</comment>
<feature type="transmembrane region" description="Helical" evidence="1">
    <location>
        <begin position="78"/>
        <end position="98"/>
    </location>
</feature>
<dbReference type="RefSeq" id="WP_168911011.1">
    <property type="nucleotide sequence ID" value="NZ_JABACI010000001.1"/>
</dbReference>
<dbReference type="EMBL" id="JABACI010000001">
    <property type="protein sequence ID" value="NLP82510.1"/>
    <property type="molecule type" value="Genomic_DNA"/>
</dbReference>
<dbReference type="Proteomes" id="UP001429745">
    <property type="component" value="Unassembled WGS sequence"/>
</dbReference>
<keyword evidence="1" id="KW-0472">Membrane</keyword>
<organism evidence="2 3">
    <name type="scientific">Microbacterium salsuginis</name>
    <dbReference type="NCBI Taxonomy" id="2722803"/>
    <lineage>
        <taxon>Bacteria</taxon>
        <taxon>Bacillati</taxon>
        <taxon>Actinomycetota</taxon>
        <taxon>Actinomycetes</taxon>
        <taxon>Micrococcales</taxon>
        <taxon>Microbacteriaceae</taxon>
        <taxon>Microbacterium</taxon>
    </lineage>
</organism>
<proteinExistence type="predicted"/>
<gene>
    <name evidence="2" type="ORF">HF576_01485</name>
</gene>
<evidence type="ECO:0000256" key="1">
    <source>
        <dbReference type="SAM" id="Phobius"/>
    </source>
</evidence>
<evidence type="ECO:0000313" key="3">
    <source>
        <dbReference type="Proteomes" id="UP001429745"/>
    </source>
</evidence>
<protein>
    <submittedName>
        <fullName evidence="2">Uncharacterized protein</fullName>
    </submittedName>
</protein>
<reference evidence="2 3" key="1">
    <citation type="submission" date="2020-04" db="EMBL/GenBank/DDBJ databases">
        <title>CFH 90308 Microbacterium sp.</title>
        <authorList>
            <person name="Nie G."/>
            <person name="Ming H."/>
            <person name="Xia T."/>
        </authorList>
    </citation>
    <scope>NUCLEOTIDE SEQUENCE [LARGE SCALE GENOMIC DNA]</scope>
    <source>
        <strain evidence="2 3">CFH 90308</strain>
    </source>
</reference>
<keyword evidence="1" id="KW-0812">Transmembrane</keyword>
<evidence type="ECO:0000313" key="2">
    <source>
        <dbReference type="EMBL" id="NLP82510.1"/>
    </source>
</evidence>
<keyword evidence="3" id="KW-1185">Reference proteome</keyword>
<keyword evidence="1" id="KW-1133">Transmembrane helix</keyword>
<feature type="transmembrane region" description="Helical" evidence="1">
    <location>
        <begin position="51"/>
        <end position="71"/>
    </location>
</feature>